<name>A0A5A4SCK8_9FLOR</name>
<keyword evidence="4" id="KW-0732">Signal</keyword>
<keyword evidence="5" id="KW-0496">Mitochondrion</keyword>
<evidence type="ECO:0000256" key="3">
    <source>
        <dbReference type="ARBA" id="ARBA00023274"/>
    </source>
</evidence>
<gene>
    <name evidence="5" type="primary">rps11</name>
</gene>
<dbReference type="GO" id="GO:0005840">
    <property type="term" value="C:ribosome"/>
    <property type="evidence" value="ECO:0007669"/>
    <property type="project" value="UniProtKB-KW"/>
</dbReference>
<comment type="similarity">
    <text evidence="1">Belongs to the universal ribosomal protein uS11 family.</text>
</comment>
<feature type="chain" id="PRO_5022833088" evidence="4">
    <location>
        <begin position="24"/>
        <end position="119"/>
    </location>
</feature>
<keyword evidence="3" id="KW-0687">Ribonucleoprotein</keyword>
<protein>
    <submittedName>
        <fullName evidence="5">Ribosomal protein S11</fullName>
    </submittedName>
</protein>
<evidence type="ECO:0000313" key="5">
    <source>
        <dbReference type="EMBL" id="BBK20782.1"/>
    </source>
</evidence>
<dbReference type="InterPro" id="IPR036967">
    <property type="entry name" value="Ribosomal_uS11_sf"/>
</dbReference>
<dbReference type="SUPFAM" id="SSF53137">
    <property type="entry name" value="Translational machinery components"/>
    <property type="match status" value="1"/>
</dbReference>
<organism evidence="5">
    <name type="scientific">Gloiopeltis furcata</name>
    <dbReference type="NCBI Taxonomy" id="42017"/>
    <lineage>
        <taxon>Eukaryota</taxon>
        <taxon>Rhodophyta</taxon>
        <taxon>Florideophyceae</taxon>
        <taxon>Rhodymeniophycidae</taxon>
        <taxon>Gigartinales</taxon>
        <taxon>Endocladiaceae</taxon>
        <taxon>Gloiopeltis</taxon>
    </lineage>
</organism>
<keyword evidence="2 5" id="KW-0689">Ribosomal protein</keyword>
<dbReference type="EMBL" id="LC484362">
    <property type="protein sequence ID" value="BBK20782.1"/>
    <property type="molecule type" value="Genomic_DNA"/>
</dbReference>
<feature type="signal peptide" evidence="4">
    <location>
        <begin position="1"/>
        <end position="23"/>
    </location>
</feature>
<dbReference type="RefSeq" id="YP_009684869.1">
    <property type="nucleotide sequence ID" value="NC_044414.1"/>
</dbReference>
<dbReference type="GeneID" id="41658074"/>
<geneLocation type="mitochondrion" evidence="5"/>
<dbReference type="PANTHER" id="PTHR11759">
    <property type="entry name" value="40S RIBOSOMAL PROTEIN S14/30S RIBOSOMAL PROTEIN S11"/>
    <property type="match status" value="1"/>
</dbReference>
<dbReference type="Gene3D" id="3.30.420.80">
    <property type="entry name" value="Ribosomal protein S11"/>
    <property type="match status" value="1"/>
</dbReference>
<dbReference type="GO" id="GO:0003735">
    <property type="term" value="F:structural constituent of ribosome"/>
    <property type="evidence" value="ECO:0007669"/>
    <property type="project" value="InterPro"/>
</dbReference>
<dbReference type="Pfam" id="PF00411">
    <property type="entry name" value="Ribosomal_S11"/>
    <property type="match status" value="1"/>
</dbReference>
<dbReference type="PIRSF" id="PIRSF002131">
    <property type="entry name" value="Ribosomal_S11"/>
    <property type="match status" value="1"/>
</dbReference>
<evidence type="ECO:0000256" key="4">
    <source>
        <dbReference type="SAM" id="SignalP"/>
    </source>
</evidence>
<dbReference type="HAMAP" id="MF_01310">
    <property type="entry name" value="Ribosomal_uS11"/>
    <property type="match status" value="1"/>
</dbReference>
<evidence type="ECO:0000256" key="2">
    <source>
        <dbReference type="ARBA" id="ARBA00022980"/>
    </source>
</evidence>
<proteinExistence type="inferred from homology"/>
<dbReference type="InterPro" id="IPR001971">
    <property type="entry name" value="Ribosomal_uS11"/>
</dbReference>
<dbReference type="GO" id="GO:1990904">
    <property type="term" value="C:ribonucleoprotein complex"/>
    <property type="evidence" value="ECO:0007669"/>
    <property type="project" value="UniProtKB-KW"/>
</dbReference>
<evidence type="ECO:0000256" key="1">
    <source>
        <dbReference type="ARBA" id="ARBA00006194"/>
    </source>
</evidence>
<reference evidence="5" key="1">
    <citation type="journal article" date="2019" name="Mitochondrial DNA Part B Resour">
        <title>Complete sequence of mitochondrial DNA of Gloiopeltis furcata (Postels and Ruprecht) J. Agardh.</title>
        <authorList>
            <person name="Watanabe K."/>
            <person name="Kishimoto T."/>
            <person name="Kumagai Y."/>
            <person name="Shimizu T."/>
            <person name="Uji T."/>
            <person name="Yasui H."/>
            <person name="Kishimura H."/>
        </authorList>
    </citation>
    <scope>NUCLEOTIDE SEQUENCE</scope>
</reference>
<dbReference type="GO" id="GO:0006412">
    <property type="term" value="P:translation"/>
    <property type="evidence" value="ECO:0007669"/>
    <property type="project" value="InterPro"/>
</dbReference>
<dbReference type="AlphaFoldDB" id="A0A5A4SCK8"/>
<sequence>MKANTTKLVVLSVLFTSNNILFSVTHLNGNVMFWTSSGSKKSKGTKKVTLTTLSVAVKAIATWINNAEYKSIYVKTKGFNKNKKNVLKHLKSTFANVSLISDETCFPHNGCKSAKARRV</sequence>
<accession>A0A5A4SCK8</accession>